<accession>A0A379F6C7</accession>
<dbReference type="Gene3D" id="2.60.200.60">
    <property type="match status" value="1"/>
</dbReference>
<gene>
    <name evidence="1" type="primary">idsF_1</name>
    <name evidence="1" type="ORF">NCTC10376_00988</name>
</gene>
<evidence type="ECO:0000313" key="2">
    <source>
        <dbReference type="Proteomes" id="UP000254331"/>
    </source>
</evidence>
<dbReference type="AlphaFoldDB" id="A0A379F6C7"/>
<dbReference type="EMBL" id="UGTW01000001">
    <property type="protein sequence ID" value="SUC15149.1"/>
    <property type="molecule type" value="Genomic_DNA"/>
</dbReference>
<reference evidence="1 2" key="1">
    <citation type="submission" date="2018-06" db="EMBL/GenBank/DDBJ databases">
        <authorList>
            <consortium name="Pathogen Informatics"/>
            <person name="Doyle S."/>
        </authorList>
    </citation>
    <scope>NUCLEOTIDE SEQUENCE [LARGE SCALE GENOMIC DNA]</scope>
    <source>
        <strain evidence="1 2">NCTC10376</strain>
    </source>
</reference>
<name>A0A379F6C7_PROVU</name>
<dbReference type="RefSeq" id="WP_087803013.1">
    <property type="nucleotide sequence ID" value="NZ_CABMNT010000002.1"/>
</dbReference>
<dbReference type="InterPro" id="IPR008727">
    <property type="entry name" value="PAAR_motif"/>
</dbReference>
<sequence length="89" mass="9616">MRSSIQGRKIILKNDTTNTKGTVLSGSLLAKQTHEIACLDDEVYCPACQQKGKIIEGDTMMKINNIPVALEGHKVQCGCLKGCVLVAIE</sequence>
<dbReference type="CDD" id="cd14744">
    <property type="entry name" value="PAAR_CT_2"/>
    <property type="match status" value="1"/>
</dbReference>
<evidence type="ECO:0000313" key="1">
    <source>
        <dbReference type="EMBL" id="SUC15149.1"/>
    </source>
</evidence>
<protein>
    <submittedName>
        <fullName evidence="1">IdsF</fullName>
    </submittedName>
</protein>
<dbReference type="Proteomes" id="UP000254331">
    <property type="component" value="Unassembled WGS sequence"/>
</dbReference>
<organism evidence="1 2">
    <name type="scientific">Proteus vulgaris</name>
    <dbReference type="NCBI Taxonomy" id="585"/>
    <lineage>
        <taxon>Bacteria</taxon>
        <taxon>Pseudomonadati</taxon>
        <taxon>Pseudomonadota</taxon>
        <taxon>Gammaproteobacteria</taxon>
        <taxon>Enterobacterales</taxon>
        <taxon>Morganellaceae</taxon>
        <taxon>Proteus</taxon>
    </lineage>
</organism>
<proteinExistence type="predicted"/>
<dbReference type="Pfam" id="PF05488">
    <property type="entry name" value="PAAR_motif"/>
    <property type="match status" value="1"/>
</dbReference>
<dbReference type="GeneID" id="93395302"/>